<organism evidence="3">
    <name type="scientific">Blautia glucerasea</name>
    <dbReference type="NCBI Taxonomy" id="536633"/>
    <lineage>
        <taxon>Bacteria</taxon>
        <taxon>Bacillati</taxon>
        <taxon>Bacillota</taxon>
        <taxon>Clostridia</taxon>
        <taxon>Lachnospirales</taxon>
        <taxon>Lachnospiraceae</taxon>
        <taxon>Blautia</taxon>
    </lineage>
</organism>
<feature type="transmembrane region" description="Helical" evidence="2">
    <location>
        <begin position="20"/>
        <end position="41"/>
    </location>
</feature>
<proteinExistence type="predicted"/>
<dbReference type="EMBL" id="CACRST010000013">
    <property type="protein sequence ID" value="VYT02727.1"/>
    <property type="molecule type" value="Genomic_DNA"/>
</dbReference>
<name>A0A6N2TB13_9FIRM</name>
<accession>A0A6N2TB13</accession>
<feature type="region of interest" description="Disordered" evidence="1">
    <location>
        <begin position="251"/>
        <end position="272"/>
    </location>
</feature>
<dbReference type="Pfam" id="PF06161">
    <property type="entry name" value="DUF975"/>
    <property type="match status" value="1"/>
</dbReference>
<protein>
    <recommendedName>
        <fullName evidence="4">DUF975 family protein</fullName>
    </recommendedName>
</protein>
<evidence type="ECO:0000313" key="3">
    <source>
        <dbReference type="EMBL" id="VYT02727.1"/>
    </source>
</evidence>
<dbReference type="InterPro" id="IPR010380">
    <property type="entry name" value="DUF975"/>
</dbReference>
<dbReference type="AlphaFoldDB" id="A0A6N2TB13"/>
<feature type="transmembrane region" description="Helical" evidence="2">
    <location>
        <begin position="145"/>
        <end position="171"/>
    </location>
</feature>
<evidence type="ECO:0008006" key="4">
    <source>
        <dbReference type="Google" id="ProtNLM"/>
    </source>
</evidence>
<dbReference type="PANTHER" id="PTHR40076:SF1">
    <property type="entry name" value="MEMBRANE PROTEIN"/>
    <property type="match status" value="1"/>
</dbReference>
<reference evidence="3" key="1">
    <citation type="submission" date="2019-11" db="EMBL/GenBank/DDBJ databases">
        <authorList>
            <person name="Feng L."/>
        </authorList>
    </citation>
    <scope>NUCLEOTIDE SEQUENCE</scope>
    <source>
        <strain evidence="3">BgluceraseaLFYP119</strain>
    </source>
</reference>
<evidence type="ECO:0000256" key="1">
    <source>
        <dbReference type="SAM" id="MobiDB-lite"/>
    </source>
</evidence>
<dbReference type="PANTHER" id="PTHR40076">
    <property type="entry name" value="MEMBRANE PROTEIN-RELATED"/>
    <property type="match status" value="1"/>
</dbReference>
<feature type="transmembrane region" description="Helical" evidence="2">
    <location>
        <begin position="103"/>
        <end position="125"/>
    </location>
</feature>
<sequence length="272" mass="30448">MCGNRRYWKLWAKESLRGKWGMAILGMMAAPFMNTIGIMAANKLFPGTGFLAWILGEAFFLIISLLSMIVNTGYNYMLLNMARGRSYGPGDLICMLKKGSDGVLTAGLVMALIDTLVMVPFYYLINMTEPSGGTAEVLAAWMQPVMIAMLAGTAVGVLVKLPFSMAFYLLADDPQKKGIQALKESVSLMKGHMIQFFALQLSFVPLMILSFITFYIGLLWIMPYMYASLTAFYMDVTGEMAERNRKHTQEMTHWTAETLSEKRTEDDYDSEA</sequence>
<keyword evidence="2" id="KW-0472">Membrane</keyword>
<keyword evidence="2" id="KW-0812">Transmembrane</keyword>
<keyword evidence="2" id="KW-1133">Transmembrane helix</keyword>
<feature type="transmembrane region" description="Helical" evidence="2">
    <location>
        <begin position="53"/>
        <end position="76"/>
    </location>
</feature>
<evidence type="ECO:0000256" key="2">
    <source>
        <dbReference type="SAM" id="Phobius"/>
    </source>
</evidence>
<gene>
    <name evidence="3" type="ORF">BGLFYP119_01525</name>
</gene>
<dbReference type="RefSeq" id="WP_156353851.1">
    <property type="nucleotide sequence ID" value="NZ_CACRST010000013.1"/>
</dbReference>